<dbReference type="CDD" id="cd09272">
    <property type="entry name" value="RNase_HI_RT_Ty1"/>
    <property type="match status" value="1"/>
</dbReference>
<dbReference type="EMBL" id="NBSK02000005">
    <property type="protein sequence ID" value="KAJ0203892.1"/>
    <property type="molecule type" value="Genomic_DNA"/>
</dbReference>
<comment type="caution">
    <text evidence="3">The sequence shown here is derived from an EMBL/GenBank/DDBJ whole genome shotgun (WGS) entry which is preliminary data.</text>
</comment>
<dbReference type="SUPFAM" id="SSF56672">
    <property type="entry name" value="DNA/RNA polymerases"/>
    <property type="match status" value="1"/>
</dbReference>
<evidence type="ECO:0000259" key="2">
    <source>
        <dbReference type="Pfam" id="PF07727"/>
    </source>
</evidence>
<name>A0A9R1VFN7_LACSA</name>
<accession>A0A9R1VFN7</accession>
<evidence type="ECO:0000313" key="3">
    <source>
        <dbReference type="EMBL" id="KAJ0203892.1"/>
    </source>
</evidence>
<feature type="compositionally biased region" description="Polar residues" evidence="1">
    <location>
        <begin position="112"/>
        <end position="122"/>
    </location>
</feature>
<dbReference type="Pfam" id="PF07727">
    <property type="entry name" value="RVT_2"/>
    <property type="match status" value="1"/>
</dbReference>
<feature type="compositionally biased region" description="Polar residues" evidence="1">
    <location>
        <begin position="94"/>
        <end position="105"/>
    </location>
</feature>
<dbReference type="PANTHER" id="PTHR43383:SF2">
    <property type="entry name" value="AMIDOHYDROLASE 2 FAMILY PROTEIN"/>
    <property type="match status" value="1"/>
</dbReference>
<dbReference type="InterPro" id="IPR013103">
    <property type="entry name" value="RVT_2"/>
</dbReference>
<protein>
    <recommendedName>
        <fullName evidence="2">Reverse transcriptase Ty1/copia-type domain-containing protein</fullName>
    </recommendedName>
</protein>
<organism evidence="3 4">
    <name type="scientific">Lactuca sativa</name>
    <name type="common">Garden lettuce</name>
    <dbReference type="NCBI Taxonomy" id="4236"/>
    <lineage>
        <taxon>Eukaryota</taxon>
        <taxon>Viridiplantae</taxon>
        <taxon>Streptophyta</taxon>
        <taxon>Embryophyta</taxon>
        <taxon>Tracheophyta</taxon>
        <taxon>Spermatophyta</taxon>
        <taxon>Magnoliopsida</taxon>
        <taxon>eudicotyledons</taxon>
        <taxon>Gunneridae</taxon>
        <taxon>Pentapetalae</taxon>
        <taxon>asterids</taxon>
        <taxon>campanulids</taxon>
        <taxon>Asterales</taxon>
        <taxon>Asteraceae</taxon>
        <taxon>Cichorioideae</taxon>
        <taxon>Cichorieae</taxon>
        <taxon>Lactucinae</taxon>
        <taxon>Lactuca</taxon>
    </lineage>
</organism>
<feature type="region of interest" description="Disordered" evidence="1">
    <location>
        <begin position="43"/>
        <end position="123"/>
    </location>
</feature>
<proteinExistence type="predicted"/>
<evidence type="ECO:0000313" key="4">
    <source>
        <dbReference type="Proteomes" id="UP000235145"/>
    </source>
</evidence>
<dbReference type="PANTHER" id="PTHR43383">
    <property type="entry name" value="NODULIN 6"/>
    <property type="match status" value="1"/>
</dbReference>
<feature type="compositionally biased region" description="Pro residues" evidence="1">
    <location>
        <begin position="51"/>
        <end position="64"/>
    </location>
</feature>
<dbReference type="Proteomes" id="UP000235145">
    <property type="component" value="Unassembled WGS sequence"/>
</dbReference>
<evidence type="ECO:0000256" key="1">
    <source>
        <dbReference type="SAM" id="MobiDB-lite"/>
    </source>
</evidence>
<feature type="compositionally biased region" description="Polar residues" evidence="1">
    <location>
        <begin position="429"/>
        <end position="438"/>
    </location>
</feature>
<reference evidence="3 4" key="1">
    <citation type="journal article" date="2017" name="Nat. Commun.">
        <title>Genome assembly with in vitro proximity ligation data and whole-genome triplication in lettuce.</title>
        <authorList>
            <person name="Reyes-Chin-Wo S."/>
            <person name="Wang Z."/>
            <person name="Yang X."/>
            <person name="Kozik A."/>
            <person name="Arikit S."/>
            <person name="Song C."/>
            <person name="Xia L."/>
            <person name="Froenicke L."/>
            <person name="Lavelle D.O."/>
            <person name="Truco M.J."/>
            <person name="Xia R."/>
            <person name="Zhu S."/>
            <person name="Xu C."/>
            <person name="Xu H."/>
            <person name="Xu X."/>
            <person name="Cox K."/>
            <person name="Korf I."/>
            <person name="Meyers B.C."/>
            <person name="Michelmore R.W."/>
        </authorList>
    </citation>
    <scope>NUCLEOTIDE SEQUENCE [LARGE SCALE GENOMIC DNA]</scope>
    <source>
        <strain evidence="4">cv. Salinas</strain>
        <tissue evidence="3">Seedlings</tissue>
    </source>
</reference>
<dbReference type="AlphaFoldDB" id="A0A9R1VFN7"/>
<sequence length="438" mass="49952">MIKLASFYLQLKQNPDEPLDPKPPLDLSFDALYFSFKTLSSPQLAEASPSSPTPDFPLSSPPSTPTAQFSPSLPQTPPSSPLPSHQNHKRNNKYHNPNFVNTTTLHPIPNTLEPTTHTQAQKDPQWRQAMEAEFNALIHNQTWELVPPKSHHPIGCDWVFRIKRKPDGSIDKYKGRLVAKGFHQQYRKDYFDTFSPVTKHVTIRTILSIAFSNDSPLRQLDINNALLQGTLYEEVFMTQRPGYTHPQFPNHICKLKKSIYGLKQASGAWYTEVASFLFQFGFRKSLADVSLFIYSSNGIICYFMVYVDDIVLTGNTPEFLSRLFLNFHSPITLMTFFDSNWDGVNDAGATYMCANPVYHSRVKHMVLDYHFVREKVYVGLLRVHHVHSQDQLADMLTKPLSRALFLRNRSKIRVSGGSSISRGRIKDNGLSNPLDTHR</sequence>
<feature type="domain" description="Reverse transcriptase Ty1/copia-type" evidence="2">
    <location>
        <begin position="140"/>
        <end position="322"/>
    </location>
</feature>
<keyword evidence="4" id="KW-1185">Reference proteome</keyword>
<dbReference type="InterPro" id="IPR043502">
    <property type="entry name" value="DNA/RNA_pol_sf"/>
</dbReference>
<feature type="region of interest" description="Disordered" evidence="1">
    <location>
        <begin position="416"/>
        <end position="438"/>
    </location>
</feature>
<gene>
    <name evidence="3" type="ORF">LSAT_V11C500272260</name>
</gene>